<reference evidence="3" key="1">
    <citation type="submission" date="2016-06" db="EMBL/GenBank/DDBJ databases">
        <title>Parallel loss of symbiosis genes in relatives of nitrogen-fixing non-legume Parasponia.</title>
        <authorList>
            <person name="Van Velzen R."/>
            <person name="Holmer R."/>
            <person name="Bu F."/>
            <person name="Rutten L."/>
            <person name="Van Zeijl A."/>
            <person name="Liu W."/>
            <person name="Santuari L."/>
            <person name="Cao Q."/>
            <person name="Sharma T."/>
            <person name="Shen D."/>
            <person name="Roswanjaya Y."/>
            <person name="Wardhani T."/>
            <person name="Kalhor M.S."/>
            <person name="Jansen J."/>
            <person name="Van den Hoogen J."/>
            <person name="Gungor B."/>
            <person name="Hartog M."/>
            <person name="Hontelez J."/>
            <person name="Verver J."/>
            <person name="Yang W.-C."/>
            <person name="Schijlen E."/>
            <person name="Repin R."/>
            <person name="Schilthuizen M."/>
            <person name="Schranz E."/>
            <person name="Heidstra R."/>
            <person name="Miyata K."/>
            <person name="Fedorova E."/>
            <person name="Kohlen W."/>
            <person name="Bisseling T."/>
            <person name="Smit S."/>
            <person name="Geurts R."/>
        </authorList>
    </citation>
    <scope>NUCLEOTIDE SEQUENCE [LARGE SCALE GENOMIC DNA]</scope>
    <source>
        <strain evidence="3">cv. RG33-2</strain>
    </source>
</reference>
<dbReference type="InParanoid" id="A0A2P5E6B3"/>
<feature type="compositionally biased region" description="Polar residues" evidence="1">
    <location>
        <begin position="39"/>
        <end position="51"/>
    </location>
</feature>
<gene>
    <name evidence="2" type="ORF">TorRG33x02_231230</name>
</gene>
<protein>
    <submittedName>
        <fullName evidence="2">Uncharacterized protein</fullName>
    </submittedName>
</protein>
<dbReference type="AlphaFoldDB" id="A0A2P5E6B3"/>
<evidence type="ECO:0000313" key="2">
    <source>
        <dbReference type="EMBL" id="PON81092.1"/>
    </source>
</evidence>
<feature type="region of interest" description="Disordered" evidence="1">
    <location>
        <begin position="1"/>
        <end position="60"/>
    </location>
</feature>
<accession>A0A2P5E6B3</accession>
<proteinExistence type="predicted"/>
<sequence>MVENTRCSQDETDISSPPKANKLRSKRKHETKDGKFSNPPLTTIGNDNSPNKMAASEAKQ</sequence>
<evidence type="ECO:0000256" key="1">
    <source>
        <dbReference type="SAM" id="MobiDB-lite"/>
    </source>
</evidence>
<dbReference type="EMBL" id="JXTC01000225">
    <property type="protein sequence ID" value="PON81092.1"/>
    <property type="molecule type" value="Genomic_DNA"/>
</dbReference>
<comment type="caution">
    <text evidence="2">The sequence shown here is derived from an EMBL/GenBank/DDBJ whole genome shotgun (WGS) entry which is preliminary data.</text>
</comment>
<dbReference type="Proteomes" id="UP000237000">
    <property type="component" value="Unassembled WGS sequence"/>
</dbReference>
<feature type="non-terminal residue" evidence="2">
    <location>
        <position position="60"/>
    </location>
</feature>
<name>A0A2P5E6B3_TREOI</name>
<keyword evidence="3" id="KW-1185">Reference proteome</keyword>
<dbReference type="OrthoDB" id="10329690at2759"/>
<evidence type="ECO:0000313" key="3">
    <source>
        <dbReference type="Proteomes" id="UP000237000"/>
    </source>
</evidence>
<organism evidence="2 3">
    <name type="scientific">Trema orientale</name>
    <name type="common">Charcoal tree</name>
    <name type="synonym">Celtis orientalis</name>
    <dbReference type="NCBI Taxonomy" id="63057"/>
    <lineage>
        <taxon>Eukaryota</taxon>
        <taxon>Viridiplantae</taxon>
        <taxon>Streptophyta</taxon>
        <taxon>Embryophyta</taxon>
        <taxon>Tracheophyta</taxon>
        <taxon>Spermatophyta</taxon>
        <taxon>Magnoliopsida</taxon>
        <taxon>eudicotyledons</taxon>
        <taxon>Gunneridae</taxon>
        <taxon>Pentapetalae</taxon>
        <taxon>rosids</taxon>
        <taxon>fabids</taxon>
        <taxon>Rosales</taxon>
        <taxon>Cannabaceae</taxon>
        <taxon>Trema</taxon>
    </lineage>
</organism>